<evidence type="ECO:0000313" key="3">
    <source>
        <dbReference type="Proteomes" id="UP000076871"/>
    </source>
</evidence>
<dbReference type="GeneID" id="63830482"/>
<dbReference type="AlphaFoldDB" id="A0A165B960"/>
<feature type="compositionally biased region" description="Low complexity" evidence="1">
    <location>
        <begin position="7"/>
        <end position="18"/>
    </location>
</feature>
<feature type="region of interest" description="Disordered" evidence="1">
    <location>
        <begin position="1"/>
        <end position="26"/>
    </location>
</feature>
<feature type="region of interest" description="Disordered" evidence="1">
    <location>
        <begin position="400"/>
        <end position="421"/>
    </location>
</feature>
<dbReference type="Proteomes" id="UP000076871">
    <property type="component" value="Unassembled WGS sequence"/>
</dbReference>
<sequence length="421" mass="45280">MVKPTTGSHSCSASASNAGGPGPAPLLQPMPVPVMRSSRKITITTFLLTFFSSSKQLDRVKGNYATWSREIVDSLRMAQGLDRYLTGAVVQPDPNLDFDSSENWIINDRMICAYISKSCSTEEQHFISSGSYDTVKDLWDAIRSHHQQQGTYTQALLLQEALSCHFNCSEHLLVTVERIQDLVECIYAIGLPTADSLTCICLLHAMGGDFAHVQSQVGTALADSHRTKPYTAADIIACVDLEQRLIDGTSGASKDVLLTKRAGHFSSSKKTCTNSWCPRPQGHDTANCWGPGGVMEGCRDEVLSHKKVTWEKGKSSGSSSLIKKDGSGHVYLIDDAGQTYFLSAASASPITASSAASPSPSASEFASLAAVSPDWLTFVSSDPGRFDESCLRADISTVTLFGSPSDDEHDNQAAGDKEQGH</sequence>
<dbReference type="RefSeq" id="XP_040758272.1">
    <property type="nucleotide sequence ID" value="XM_040913454.1"/>
</dbReference>
<dbReference type="Pfam" id="PF14223">
    <property type="entry name" value="Retrotran_gag_2"/>
    <property type="match status" value="1"/>
</dbReference>
<reference evidence="2 3" key="1">
    <citation type="journal article" date="2016" name="Mol. Biol. Evol.">
        <title>Comparative Genomics of Early-Diverging Mushroom-Forming Fungi Provides Insights into the Origins of Lignocellulose Decay Capabilities.</title>
        <authorList>
            <person name="Nagy L.G."/>
            <person name="Riley R."/>
            <person name="Tritt A."/>
            <person name="Adam C."/>
            <person name="Daum C."/>
            <person name="Floudas D."/>
            <person name="Sun H."/>
            <person name="Yadav J.S."/>
            <person name="Pangilinan J."/>
            <person name="Larsson K.H."/>
            <person name="Matsuura K."/>
            <person name="Barry K."/>
            <person name="Labutti K."/>
            <person name="Kuo R."/>
            <person name="Ohm R.A."/>
            <person name="Bhattacharya S.S."/>
            <person name="Shirouzu T."/>
            <person name="Yoshinaga Y."/>
            <person name="Martin F.M."/>
            <person name="Grigoriev I.V."/>
            <person name="Hibbett D.S."/>
        </authorList>
    </citation>
    <scope>NUCLEOTIDE SEQUENCE [LARGE SCALE GENOMIC DNA]</scope>
    <source>
        <strain evidence="2 3">93-53</strain>
    </source>
</reference>
<proteinExistence type="predicted"/>
<dbReference type="OrthoDB" id="3049716at2759"/>
<organism evidence="2 3">
    <name type="scientific">Laetiporus sulphureus 93-53</name>
    <dbReference type="NCBI Taxonomy" id="1314785"/>
    <lineage>
        <taxon>Eukaryota</taxon>
        <taxon>Fungi</taxon>
        <taxon>Dikarya</taxon>
        <taxon>Basidiomycota</taxon>
        <taxon>Agaricomycotina</taxon>
        <taxon>Agaricomycetes</taxon>
        <taxon>Polyporales</taxon>
        <taxon>Laetiporus</taxon>
    </lineage>
</organism>
<dbReference type="EMBL" id="KV427683">
    <property type="protein sequence ID" value="KZT00532.1"/>
    <property type="molecule type" value="Genomic_DNA"/>
</dbReference>
<evidence type="ECO:0000313" key="2">
    <source>
        <dbReference type="EMBL" id="KZT00532.1"/>
    </source>
</evidence>
<protein>
    <submittedName>
        <fullName evidence="2">Uncharacterized protein</fullName>
    </submittedName>
</protein>
<accession>A0A165B960</accession>
<evidence type="ECO:0000256" key="1">
    <source>
        <dbReference type="SAM" id="MobiDB-lite"/>
    </source>
</evidence>
<dbReference type="STRING" id="1314785.A0A165B960"/>
<keyword evidence="3" id="KW-1185">Reference proteome</keyword>
<dbReference type="InParanoid" id="A0A165B960"/>
<gene>
    <name evidence="2" type="ORF">LAESUDRAFT_764525</name>
</gene>
<name>A0A165B960_9APHY</name>